<dbReference type="EMBL" id="OC918415">
    <property type="protein sequence ID" value="CAD7649361.1"/>
    <property type="molecule type" value="Genomic_DNA"/>
</dbReference>
<evidence type="ECO:0000256" key="1">
    <source>
        <dbReference type="SAM" id="MobiDB-lite"/>
    </source>
</evidence>
<reference evidence="2" key="1">
    <citation type="submission" date="2020-11" db="EMBL/GenBank/DDBJ databases">
        <authorList>
            <person name="Tran Van P."/>
        </authorList>
    </citation>
    <scope>NUCLEOTIDE SEQUENCE</scope>
</reference>
<name>A0A7R9QLL4_9ACAR</name>
<keyword evidence="3" id="KW-1185">Reference proteome</keyword>
<evidence type="ECO:0000313" key="2">
    <source>
        <dbReference type="EMBL" id="CAD7649361.1"/>
    </source>
</evidence>
<accession>A0A7R9QLL4</accession>
<sequence>NVNNRMAEYRGRSNYGSTFFEKNNKFNDIKPVVKNEIKNESKPFGNNYEHRGRGGRSRGGHHYGGPNRPPHHFANYSTPPVANNVHNGADCGQNLMTDGVANQMPAFGSRYSYDGRPSHPNDLNYCDSYRYYSKSNGNS</sequence>
<protein>
    <submittedName>
        <fullName evidence="2">Uncharacterized protein</fullName>
    </submittedName>
</protein>
<evidence type="ECO:0000313" key="3">
    <source>
        <dbReference type="Proteomes" id="UP000728032"/>
    </source>
</evidence>
<dbReference type="EMBL" id="CAJPVJ010003590">
    <property type="protein sequence ID" value="CAG2167752.1"/>
    <property type="molecule type" value="Genomic_DNA"/>
</dbReference>
<gene>
    <name evidence="2" type="ORF">ONB1V03_LOCUS7249</name>
</gene>
<dbReference type="AlphaFoldDB" id="A0A7R9QLL4"/>
<organism evidence="2">
    <name type="scientific">Oppiella nova</name>
    <dbReference type="NCBI Taxonomy" id="334625"/>
    <lineage>
        <taxon>Eukaryota</taxon>
        <taxon>Metazoa</taxon>
        <taxon>Ecdysozoa</taxon>
        <taxon>Arthropoda</taxon>
        <taxon>Chelicerata</taxon>
        <taxon>Arachnida</taxon>
        <taxon>Acari</taxon>
        <taxon>Acariformes</taxon>
        <taxon>Sarcoptiformes</taxon>
        <taxon>Oribatida</taxon>
        <taxon>Brachypylina</taxon>
        <taxon>Oppioidea</taxon>
        <taxon>Oppiidae</taxon>
        <taxon>Oppiella</taxon>
    </lineage>
</organism>
<feature type="region of interest" description="Disordered" evidence="1">
    <location>
        <begin position="37"/>
        <end position="89"/>
    </location>
</feature>
<feature type="non-terminal residue" evidence="2">
    <location>
        <position position="1"/>
    </location>
</feature>
<feature type="compositionally biased region" description="Polar residues" evidence="1">
    <location>
        <begin position="75"/>
        <end position="86"/>
    </location>
</feature>
<dbReference type="Proteomes" id="UP000728032">
    <property type="component" value="Unassembled WGS sequence"/>
</dbReference>
<proteinExistence type="predicted"/>